<dbReference type="EMBL" id="JABFUD020000001">
    <property type="protein sequence ID" value="KAI5083930.1"/>
    <property type="molecule type" value="Genomic_DNA"/>
</dbReference>
<sequence>MSECSSKGTRPFVESDADLEPNSYSLQKFMVYETQTRFYLVGRDKTGLRWRVLKIDRSEPTGLNVYEDPAIYTKQDCNDLLKRLVEGNRSCGGVNFVTKAYGIVGFIKFLEPYYMILITKRRLLGNICGHAIYGVGESLLLTVPHPSVLSSIARLKAESRYKRLFTSIDLTKDFFFSYTYRIMWCLQNNVKASQRDRMPYDDMFVWNAYLTQEIRSELRSSHWTVALVHGFFQQVKLSIGSAQFILTLIARRSRHFAGTRYLKRGVNAKGRVANDVETEQLVHEEKNESCSQISSVVQHRGSIPLFWSQETSILSPKPDIVLHKKDPTYEATRLHFQNLASRYGNPVIVLNLVKTVEKRPRETILCREFASAVAYLNHALPKAERVKFIQWDFHMFSRRKSANVLEVLESIALDALDMTGFYYSGNAEVHFDTTHEEPICDSSIGEESCHQRQEVEPEVCAEQSAQGFLQQGVLRSNCIDCLDRTNVAQYAFGLAALGRQMYALGLSSVPRIGSNSGLAVTLMDLYERMGDVLAVQYGGSAAHNKVFSQRQGKWNATIQSLEFFRSIRRHYNNAYLDGEKQDAINIFLGHFRPEVGKLELWQLDSDIHLQVRRAGDDTLSDCRMVKRSISAGDMFEQNGNSGILRDSFSMKPSVLCKPTPLLIALGRRGITVSEAEMRKGFEEGEYGAVNDSGQEGGSSCSMHGVCVSLSKAVDSRGLGDCADIDWLSSSGNSCEEDAQERHSVSVTDGDSWQSSGFLPSTHEEAETYEDSEYFQDLTNTLLANGNVWRHEREAWQQSFEEVEACHTLQEIDVGSGIIRIRTGAASRGVFSQSFVDWIHEGETLCY</sequence>
<dbReference type="OrthoDB" id="405996at2759"/>
<evidence type="ECO:0000256" key="4">
    <source>
        <dbReference type="ARBA" id="ARBA00023337"/>
    </source>
</evidence>
<dbReference type="InterPro" id="IPR002013">
    <property type="entry name" value="SAC_dom"/>
</dbReference>
<evidence type="ECO:0000256" key="2">
    <source>
        <dbReference type="ARBA" id="ARBA00022801"/>
    </source>
</evidence>
<accession>A0A9D4VDA4</accession>
<dbReference type="Pfam" id="PF02383">
    <property type="entry name" value="Syja_N"/>
    <property type="match status" value="1"/>
</dbReference>
<dbReference type="GO" id="GO:0005774">
    <property type="term" value="C:vacuolar membrane"/>
    <property type="evidence" value="ECO:0007669"/>
    <property type="project" value="UniProtKB-SubCell"/>
</dbReference>
<organism evidence="7 8">
    <name type="scientific">Adiantum capillus-veneris</name>
    <name type="common">Maidenhair fern</name>
    <dbReference type="NCBI Taxonomy" id="13818"/>
    <lineage>
        <taxon>Eukaryota</taxon>
        <taxon>Viridiplantae</taxon>
        <taxon>Streptophyta</taxon>
        <taxon>Embryophyta</taxon>
        <taxon>Tracheophyta</taxon>
        <taxon>Polypodiopsida</taxon>
        <taxon>Polypodiidae</taxon>
        <taxon>Polypodiales</taxon>
        <taxon>Pteridineae</taxon>
        <taxon>Pteridaceae</taxon>
        <taxon>Vittarioideae</taxon>
        <taxon>Adiantum</taxon>
    </lineage>
</organism>
<proteinExistence type="predicted"/>
<feature type="domain" description="SAC" evidence="6">
    <location>
        <begin position="165"/>
        <end position="539"/>
    </location>
</feature>
<comment type="caution">
    <text evidence="7">The sequence shown here is derived from an EMBL/GenBank/DDBJ whole genome shotgun (WGS) entry which is preliminary data.</text>
</comment>
<dbReference type="AlphaFoldDB" id="A0A9D4VDA4"/>
<dbReference type="PANTHER" id="PTHR45738:SF3">
    <property type="entry name" value="OS03G0182400 PROTEIN"/>
    <property type="match status" value="1"/>
</dbReference>
<dbReference type="PROSITE" id="PS50275">
    <property type="entry name" value="SAC"/>
    <property type="match status" value="1"/>
</dbReference>
<evidence type="ECO:0000256" key="3">
    <source>
        <dbReference type="ARBA" id="ARBA00023136"/>
    </source>
</evidence>
<evidence type="ECO:0000259" key="6">
    <source>
        <dbReference type="PROSITE" id="PS50275"/>
    </source>
</evidence>
<name>A0A9D4VDA4_ADICA</name>
<evidence type="ECO:0000256" key="1">
    <source>
        <dbReference type="ARBA" id="ARBA00004148"/>
    </source>
</evidence>
<dbReference type="Proteomes" id="UP000886520">
    <property type="component" value="Chromosome 1"/>
</dbReference>
<dbReference type="GO" id="GO:0043813">
    <property type="term" value="F:phosphatidylinositol-3,5-bisphosphate 5-phosphatase activity"/>
    <property type="evidence" value="ECO:0007669"/>
    <property type="project" value="InterPro"/>
</dbReference>
<evidence type="ECO:0000313" key="8">
    <source>
        <dbReference type="Proteomes" id="UP000886520"/>
    </source>
</evidence>
<dbReference type="PANTHER" id="PTHR45738">
    <property type="entry name" value="POLYPHOSPHOINOSITIDE PHOSPHATASE"/>
    <property type="match status" value="1"/>
</dbReference>
<comment type="catalytic activity">
    <reaction evidence="4">
        <text>a 1,2-diacyl-sn-glycero-3-phospho-(1D-myo-inositol-3,5-bisphosphate) + H2O = a 1,2-diacyl-sn-glycero-3-phospho-(1D-myo-inositol-3-phosphate) + phosphate</text>
        <dbReference type="Rhea" id="RHEA:32955"/>
        <dbReference type="ChEBI" id="CHEBI:15377"/>
        <dbReference type="ChEBI" id="CHEBI:43474"/>
        <dbReference type="ChEBI" id="CHEBI:57923"/>
        <dbReference type="ChEBI" id="CHEBI:58088"/>
    </reaction>
</comment>
<keyword evidence="8" id="KW-1185">Reference proteome</keyword>
<comment type="subcellular location">
    <subcellularLocation>
        <location evidence="1">Vacuole membrane</location>
        <topology evidence="1">Peripheral membrane protein</topology>
    </subcellularLocation>
</comment>
<protein>
    <recommendedName>
        <fullName evidence="6">SAC domain-containing protein</fullName>
    </recommendedName>
</protein>
<dbReference type="GO" id="GO:0046856">
    <property type="term" value="P:phosphatidylinositol dephosphorylation"/>
    <property type="evidence" value="ECO:0007669"/>
    <property type="project" value="InterPro"/>
</dbReference>
<keyword evidence="3" id="KW-0472">Membrane</keyword>
<dbReference type="InterPro" id="IPR043573">
    <property type="entry name" value="Fig4-like"/>
</dbReference>
<reference evidence="7" key="1">
    <citation type="submission" date="2021-01" db="EMBL/GenBank/DDBJ databases">
        <title>Adiantum capillus-veneris genome.</title>
        <authorList>
            <person name="Fang Y."/>
            <person name="Liao Q."/>
        </authorList>
    </citation>
    <scope>NUCLEOTIDE SEQUENCE</scope>
    <source>
        <strain evidence="7">H3</strain>
        <tissue evidence="7">Leaf</tissue>
    </source>
</reference>
<keyword evidence="2" id="KW-0378">Hydrolase</keyword>
<evidence type="ECO:0000256" key="5">
    <source>
        <dbReference type="ARBA" id="ARBA00023464"/>
    </source>
</evidence>
<gene>
    <name evidence="7" type="ORF">GOP47_0000099</name>
</gene>
<comment type="subunit">
    <text evidence="5">Component of the PI(3,5)P2 regulatory complex at least composed of ATG18, SAC/FIG4, FAB1 and VAC14.</text>
</comment>
<evidence type="ECO:0000313" key="7">
    <source>
        <dbReference type="EMBL" id="KAI5083930.1"/>
    </source>
</evidence>